<dbReference type="EMBL" id="CP111014">
    <property type="protein sequence ID" value="WAQ97885.1"/>
    <property type="molecule type" value="Genomic_DNA"/>
</dbReference>
<name>A0ABY7DNE2_MYAAR</name>
<dbReference type="Proteomes" id="UP001164746">
    <property type="component" value="Chromosome 3"/>
</dbReference>
<sequence>MNVKLENLKLIYEIKDGSFKEINVNAFIPKEYVSCISALKLTKVSESGEDCVLQTSVIIGTEEGYIIFLVNGQLQRCVQLFQTPISYIEVSNELYVIGSDIVYTIVDQTFNTKVEALSAVHLVKGDFFQHGSDQFLLFKSYPEDGVKGLLFDASFNLMTPDNDTDNDGRDGHSNVQTAVRALNKRLQTEELIYQERVQECGRLEEFLSATLTRQLHLAEGGDAHISGTSYDLLPLITGETDITISTRTKSPGFIFDVKNVWQKTYLHKWCVGVVISYKTERKVRAWLDLVPARGSGVTMTTSNARCVLIEPPDQSCGDGHSSSEPGALENDATGVDEVHASNSPSKPCEETLLSVTSVPRFDGEKVELTLILNWQVLTNELLVLDSLSSRREGNSRVFTRPCGQVTLAVADVLKGNHALDVVKGTADTAESEMGDWDDVRYDRLAFMAIQTATDLEICASPGVLCRIETLLTDRCRLRYSHHLDCYMCDSPVLSGVQFRLGEQRPGAPARDAVFFAQGNDDVLLMVHYLYSKLPDEVIISTKEISRDSDSAKACREALKKEANFLSSGLKKLLGDRDSGHISDDENDQEDARKVGEKFKRQQKHYFEEKSKKIEVPSRVVQRLAQLQSQTDAAFIKYSDVLSSKLSCAVL</sequence>
<evidence type="ECO:0000313" key="2">
    <source>
        <dbReference type="Proteomes" id="UP001164746"/>
    </source>
</evidence>
<dbReference type="InterPro" id="IPR033333">
    <property type="entry name" value="FANCB"/>
</dbReference>
<accession>A0ABY7DNE2</accession>
<proteinExistence type="predicted"/>
<dbReference type="PANTHER" id="PTHR28450">
    <property type="entry name" value="FANCONI ANEMIA GROUP B PROTEIN"/>
    <property type="match status" value="1"/>
</dbReference>
<dbReference type="PANTHER" id="PTHR28450:SF1">
    <property type="entry name" value="FANCONI ANEMIA GROUP B PROTEIN"/>
    <property type="match status" value="1"/>
</dbReference>
<reference evidence="1" key="1">
    <citation type="submission" date="2022-11" db="EMBL/GenBank/DDBJ databases">
        <title>Centuries of genome instability and evolution in soft-shell clam transmissible cancer (bioRxiv).</title>
        <authorList>
            <person name="Hart S.F.M."/>
            <person name="Yonemitsu M.A."/>
            <person name="Giersch R.M."/>
            <person name="Beal B.F."/>
            <person name="Arriagada G."/>
            <person name="Davis B.W."/>
            <person name="Ostrander E.A."/>
            <person name="Goff S.P."/>
            <person name="Metzger M.J."/>
        </authorList>
    </citation>
    <scope>NUCLEOTIDE SEQUENCE</scope>
    <source>
        <strain evidence="1">MELC-2E11</strain>
        <tissue evidence="1">Siphon/mantle</tissue>
    </source>
</reference>
<evidence type="ECO:0000313" key="1">
    <source>
        <dbReference type="EMBL" id="WAQ97885.1"/>
    </source>
</evidence>
<organism evidence="1 2">
    <name type="scientific">Mya arenaria</name>
    <name type="common">Soft-shell clam</name>
    <dbReference type="NCBI Taxonomy" id="6604"/>
    <lineage>
        <taxon>Eukaryota</taxon>
        <taxon>Metazoa</taxon>
        <taxon>Spiralia</taxon>
        <taxon>Lophotrochozoa</taxon>
        <taxon>Mollusca</taxon>
        <taxon>Bivalvia</taxon>
        <taxon>Autobranchia</taxon>
        <taxon>Heteroconchia</taxon>
        <taxon>Euheterodonta</taxon>
        <taxon>Imparidentia</taxon>
        <taxon>Neoheterodontei</taxon>
        <taxon>Myida</taxon>
        <taxon>Myoidea</taxon>
        <taxon>Myidae</taxon>
        <taxon>Mya</taxon>
    </lineage>
</organism>
<gene>
    <name evidence="1" type="ORF">MAR_022258</name>
</gene>
<protein>
    <submittedName>
        <fullName evidence="1">Uncharacterized protein</fullName>
    </submittedName>
</protein>
<keyword evidence="2" id="KW-1185">Reference proteome</keyword>